<feature type="transmembrane region" description="Helical" evidence="5">
    <location>
        <begin position="46"/>
        <end position="64"/>
    </location>
</feature>
<dbReference type="PANTHER" id="PTHR23534:SF1">
    <property type="entry name" value="MAJOR FACILITATOR SUPERFAMILY PROTEIN"/>
    <property type="match status" value="1"/>
</dbReference>
<feature type="domain" description="Major facilitator superfamily (MFS) profile" evidence="6">
    <location>
        <begin position="222"/>
        <end position="410"/>
    </location>
</feature>
<feature type="transmembrane region" description="Helical" evidence="5">
    <location>
        <begin position="348"/>
        <end position="369"/>
    </location>
</feature>
<name>A0ABT0NUC6_9ACTN</name>
<evidence type="ECO:0000256" key="1">
    <source>
        <dbReference type="ARBA" id="ARBA00004651"/>
    </source>
</evidence>
<evidence type="ECO:0000256" key="3">
    <source>
        <dbReference type="ARBA" id="ARBA00022989"/>
    </source>
</evidence>
<organism evidence="7 8">
    <name type="scientific">Streptomyces lavenduligriseus</name>
    <dbReference type="NCBI Taxonomy" id="67315"/>
    <lineage>
        <taxon>Bacteria</taxon>
        <taxon>Bacillati</taxon>
        <taxon>Actinomycetota</taxon>
        <taxon>Actinomycetes</taxon>
        <taxon>Kitasatosporales</taxon>
        <taxon>Streptomycetaceae</taxon>
        <taxon>Streptomyces</taxon>
    </lineage>
</organism>
<keyword evidence="8" id="KW-1185">Reference proteome</keyword>
<feature type="transmembrane region" description="Helical" evidence="5">
    <location>
        <begin position="381"/>
        <end position="399"/>
    </location>
</feature>
<feature type="transmembrane region" description="Helical" evidence="5">
    <location>
        <begin position="76"/>
        <end position="94"/>
    </location>
</feature>
<feature type="transmembrane region" description="Helical" evidence="5">
    <location>
        <begin position="313"/>
        <end position="336"/>
    </location>
</feature>
<proteinExistence type="predicted"/>
<dbReference type="Gene3D" id="1.20.1250.20">
    <property type="entry name" value="MFS general substrate transporter like domains"/>
    <property type="match status" value="1"/>
</dbReference>
<feature type="transmembrane region" description="Helical" evidence="5">
    <location>
        <begin position="100"/>
        <end position="124"/>
    </location>
</feature>
<evidence type="ECO:0000256" key="5">
    <source>
        <dbReference type="SAM" id="Phobius"/>
    </source>
</evidence>
<evidence type="ECO:0000256" key="4">
    <source>
        <dbReference type="ARBA" id="ARBA00023136"/>
    </source>
</evidence>
<dbReference type="PROSITE" id="PS50850">
    <property type="entry name" value="MFS"/>
    <property type="match status" value="1"/>
</dbReference>
<dbReference type="InterPro" id="IPR036259">
    <property type="entry name" value="MFS_trans_sf"/>
</dbReference>
<evidence type="ECO:0000259" key="6">
    <source>
        <dbReference type="PROSITE" id="PS50850"/>
    </source>
</evidence>
<dbReference type="Pfam" id="PF07690">
    <property type="entry name" value="MFS_1"/>
    <property type="match status" value="2"/>
</dbReference>
<feature type="transmembrane region" description="Helical" evidence="5">
    <location>
        <begin position="20"/>
        <end position="40"/>
    </location>
</feature>
<keyword evidence="2 5" id="KW-0812">Transmembrane</keyword>
<feature type="transmembrane region" description="Helical" evidence="5">
    <location>
        <begin position="261"/>
        <end position="277"/>
    </location>
</feature>
<dbReference type="InterPro" id="IPR011701">
    <property type="entry name" value="MFS"/>
</dbReference>
<accession>A0ABT0NUC6</accession>
<dbReference type="RefSeq" id="WP_249460702.1">
    <property type="nucleotide sequence ID" value="NZ_JAMCCK010000021.1"/>
</dbReference>
<feature type="transmembrane region" description="Helical" evidence="5">
    <location>
        <begin position="222"/>
        <end position="249"/>
    </location>
</feature>
<evidence type="ECO:0000256" key="2">
    <source>
        <dbReference type="ARBA" id="ARBA00022692"/>
    </source>
</evidence>
<keyword evidence="3 5" id="KW-1133">Transmembrane helix</keyword>
<feature type="transmembrane region" description="Helical" evidence="5">
    <location>
        <begin position="170"/>
        <end position="189"/>
    </location>
</feature>
<dbReference type="EMBL" id="JAMCCK010000021">
    <property type="protein sequence ID" value="MCL3995072.1"/>
    <property type="molecule type" value="Genomic_DNA"/>
</dbReference>
<evidence type="ECO:0000313" key="8">
    <source>
        <dbReference type="Proteomes" id="UP001202052"/>
    </source>
</evidence>
<comment type="subcellular location">
    <subcellularLocation>
        <location evidence="1">Cell membrane</location>
        <topology evidence="1">Multi-pass membrane protein</topology>
    </subcellularLocation>
</comment>
<dbReference type="SUPFAM" id="SSF103473">
    <property type="entry name" value="MFS general substrate transporter"/>
    <property type="match status" value="1"/>
</dbReference>
<dbReference type="PANTHER" id="PTHR23534">
    <property type="entry name" value="MFS PERMEASE"/>
    <property type="match status" value="1"/>
</dbReference>
<feature type="transmembrane region" description="Helical" evidence="5">
    <location>
        <begin position="136"/>
        <end position="158"/>
    </location>
</feature>
<dbReference type="Proteomes" id="UP001202052">
    <property type="component" value="Unassembled WGS sequence"/>
</dbReference>
<gene>
    <name evidence="7" type="ORF">M4438_16365</name>
</gene>
<reference evidence="7 8" key="1">
    <citation type="submission" date="2022-05" db="EMBL/GenBank/DDBJ databases">
        <title>Genome Resource of Streptomyces lavenduligriseus GA1-1, a Strain with Broad-Spectrum Antifungal Activity against Phytopathogenic Fungi.</title>
        <authorList>
            <person name="Qi D."/>
        </authorList>
    </citation>
    <scope>NUCLEOTIDE SEQUENCE [LARGE SCALE GENOMIC DNA]</scope>
    <source>
        <strain evidence="7 8">GA1-1</strain>
    </source>
</reference>
<protein>
    <submittedName>
        <fullName evidence="7">MFS transporter</fullName>
    </submittedName>
</protein>
<keyword evidence="4 5" id="KW-0472">Membrane</keyword>
<dbReference type="InterPro" id="IPR020846">
    <property type="entry name" value="MFS_dom"/>
</dbReference>
<comment type="caution">
    <text evidence="7">The sequence shown here is derived from an EMBL/GenBank/DDBJ whole genome shotgun (WGS) entry which is preliminary data.</text>
</comment>
<sequence>MPGTPHRRRAMTVLTSAQMLYYFGISIDLTLTGLAGLRLAPVPALATLPFALISVGSWAATYPASRFMRSRGRKAGFLVGSGAALAGGIISVTALLTEQFVLFCFGIACIGVYQAFAGYYRYAAADMFPPEERGKAISTVLSGGVIAAVAGPFLATAVKDLGPVEFTGSYALVTVLALISLGVLSTLTAEDTEAGAAAPSGPQAAAEDAAPRTLGQIAKQPVFLAGVAGSCVGYFTMTSLMAAAPIAAVRAGHSVHDGAQVIQWHMVGMYATAFASGPLTRSIGAGRTLLIGAAVSALGAATALTGLSHTHFMIALGLIGVGWNLMYVSGSALVANSYRPRERSVVQGIGEVFTLGGSAVGALAAGPVLDALGWESMNAALLVPLAVSAVVTVAHLCAARPRAAAQRTDP</sequence>
<evidence type="ECO:0000313" key="7">
    <source>
        <dbReference type="EMBL" id="MCL3995072.1"/>
    </source>
</evidence>
<feature type="transmembrane region" description="Helical" evidence="5">
    <location>
        <begin position="289"/>
        <end position="307"/>
    </location>
</feature>